<dbReference type="RefSeq" id="WP_147048721.1">
    <property type="nucleotide sequence ID" value="NZ_BJZV01000036.1"/>
</dbReference>
<dbReference type="Proteomes" id="UP000321750">
    <property type="component" value="Unassembled WGS sequence"/>
</dbReference>
<evidence type="ECO:0000313" key="1">
    <source>
        <dbReference type="EMBL" id="GEP12334.1"/>
    </source>
</evidence>
<name>A0A512JQV6_9HYPH</name>
<reference evidence="1 2" key="1">
    <citation type="submission" date="2019-07" db="EMBL/GenBank/DDBJ databases">
        <title>Whole genome shotgun sequence of Methylobacterium gnaphalii NBRC 107716.</title>
        <authorList>
            <person name="Hosoyama A."/>
            <person name="Uohara A."/>
            <person name="Ohji S."/>
            <person name="Ichikawa N."/>
        </authorList>
    </citation>
    <scope>NUCLEOTIDE SEQUENCE [LARGE SCALE GENOMIC DNA]</scope>
    <source>
        <strain evidence="1 2">NBRC 107716</strain>
    </source>
</reference>
<dbReference type="AlphaFoldDB" id="A0A512JQV6"/>
<gene>
    <name evidence="1" type="ORF">MGN01_41790</name>
</gene>
<organism evidence="1 2">
    <name type="scientific">Methylobacterium gnaphalii</name>
    <dbReference type="NCBI Taxonomy" id="1010610"/>
    <lineage>
        <taxon>Bacteria</taxon>
        <taxon>Pseudomonadati</taxon>
        <taxon>Pseudomonadota</taxon>
        <taxon>Alphaproteobacteria</taxon>
        <taxon>Hyphomicrobiales</taxon>
        <taxon>Methylobacteriaceae</taxon>
        <taxon>Methylobacterium</taxon>
    </lineage>
</organism>
<protein>
    <recommendedName>
        <fullName evidence="3">Glycosyl transferase</fullName>
    </recommendedName>
</protein>
<evidence type="ECO:0008006" key="3">
    <source>
        <dbReference type="Google" id="ProtNLM"/>
    </source>
</evidence>
<dbReference type="EMBL" id="BJZV01000036">
    <property type="protein sequence ID" value="GEP12334.1"/>
    <property type="molecule type" value="Genomic_DNA"/>
</dbReference>
<keyword evidence="2" id="KW-1185">Reference proteome</keyword>
<comment type="caution">
    <text evidence="1">The sequence shown here is derived from an EMBL/GenBank/DDBJ whole genome shotgun (WGS) entry which is preliminary data.</text>
</comment>
<proteinExistence type="predicted"/>
<accession>A0A512JQV6</accession>
<evidence type="ECO:0000313" key="2">
    <source>
        <dbReference type="Proteomes" id="UP000321750"/>
    </source>
</evidence>
<dbReference type="OrthoDB" id="9811214at2"/>
<sequence length="172" mass="18183">MISALILVAQPDEPEAVEQLADTLTALVDGVAAGLVADAVIVSAKGSEALETIADGSGAALVVSGAESPLRAAARAARRDWLLCLEAGDLPREGWIRSIDRFVGTARPDVSLARMQRSRAKPNDRLRSLVEGLIGVARPRPGDLVRRAALLAGSNLVPRRRPKILAAWLDRA</sequence>